<organism evidence="2">
    <name type="scientific">Triticum monococcum</name>
    <name type="common">Einkorn wheat</name>
    <name type="synonym">Crithodium monococcum</name>
    <dbReference type="NCBI Taxonomy" id="4568"/>
    <lineage>
        <taxon>Eukaryota</taxon>
        <taxon>Viridiplantae</taxon>
        <taxon>Streptophyta</taxon>
        <taxon>Embryophyta</taxon>
        <taxon>Tracheophyta</taxon>
        <taxon>Spermatophyta</taxon>
        <taxon>Magnoliopsida</taxon>
        <taxon>Liliopsida</taxon>
        <taxon>Poales</taxon>
        <taxon>Poaceae</taxon>
        <taxon>BOP clade</taxon>
        <taxon>Pooideae</taxon>
        <taxon>Triticodae</taxon>
        <taxon>Triticeae</taxon>
        <taxon>Triticinae</taxon>
        <taxon>Triticum</taxon>
    </lineage>
</organism>
<gene>
    <name evidence="2" type="ORF">109N23.1b</name>
</gene>
<accession>Q6RUK4</accession>
<feature type="compositionally biased region" description="Gly residues" evidence="1">
    <location>
        <begin position="213"/>
        <end position="222"/>
    </location>
</feature>
<dbReference type="AlphaFoldDB" id="Q6RUK4"/>
<proteinExistence type="predicted"/>
<name>Q6RUK4_TRIMO</name>
<feature type="region of interest" description="Disordered" evidence="1">
    <location>
        <begin position="199"/>
        <end position="222"/>
    </location>
</feature>
<dbReference type="PANTHER" id="PTHR44137">
    <property type="entry name" value="BNAC03G44070D PROTEIN"/>
    <property type="match status" value="1"/>
</dbReference>
<sequence length="222" mass="23063">MEAVKKKQLEAQLDAAEKLFAAGDLRKAKMHVDMAVAMDRSGACPEAQRARAAYRVLAAANSNKADHYGVLSVAAPPGGRPTKESHDAVKAQHKALCDAFEADGKASAAVAGALKLVKQAFAALTDIRKNEGAVPGAARAAAPARHRLPPLLPVPRPKAKAAAAPVRVVVVGERQAAADYPPAAAAFVDEPVAPEQKVHGVVADEEEEEDYYAGGGGRGGRR</sequence>
<reference evidence="2" key="1">
    <citation type="journal article" date="2004" name="Mol. Genet. Genomics">
        <title>Sequencing of the Triticum monococcum hardness locus reveals good microcolinearity with rice.</title>
        <authorList>
            <person name="Chantret N."/>
            <person name="Cenci A."/>
            <person name="Sabot F."/>
            <person name="Anderson O."/>
            <person name="Dubcovsky J."/>
        </authorList>
    </citation>
    <scope>NUCLEOTIDE SEQUENCE</scope>
</reference>
<dbReference type="EMBL" id="AY491681">
    <property type="protein sequence ID" value="AAS88564.1"/>
    <property type="molecule type" value="Genomic_DNA"/>
</dbReference>
<evidence type="ECO:0000256" key="1">
    <source>
        <dbReference type="SAM" id="MobiDB-lite"/>
    </source>
</evidence>
<protein>
    <submittedName>
        <fullName evidence="2">Uncharacterized protein</fullName>
    </submittedName>
</protein>
<dbReference type="PANTHER" id="PTHR44137:SF16">
    <property type="entry name" value="OS03G0837400 PROTEIN"/>
    <property type="match status" value="1"/>
</dbReference>
<evidence type="ECO:0000313" key="2">
    <source>
        <dbReference type="EMBL" id="AAS88564.1"/>
    </source>
</evidence>